<proteinExistence type="predicted"/>
<feature type="compositionally biased region" description="Low complexity" evidence="1">
    <location>
        <begin position="27"/>
        <end position="37"/>
    </location>
</feature>
<comment type="caution">
    <text evidence="2">The sequence shown here is derived from an EMBL/GenBank/DDBJ whole genome shotgun (WGS) entry which is preliminary data.</text>
</comment>
<dbReference type="EMBL" id="CADEAL010000338">
    <property type="protein sequence ID" value="CAB1418761.1"/>
    <property type="molecule type" value="Genomic_DNA"/>
</dbReference>
<accession>A0A9N7TT99</accession>
<reference evidence="2" key="1">
    <citation type="submission" date="2020-03" db="EMBL/GenBank/DDBJ databases">
        <authorList>
            <person name="Weist P."/>
        </authorList>
    </citation>
    <scope>NUCLEOTIDE SEQUENCE</scope>
</reference>
<evidence type="ECO:0000313" key="2">
    <source>
        <dbReference type="EMBL" id="CAB1418761.1"/>
    </source>
</evidence>
<evidence type="ECO:0000313" key="3">
    <source>
        <dbReference type="Proteomes" id="UP001153269"/>
    </source>
</evidence>
<keyword evidence="3" id="KW-1185">Reference proteome</keyword>
<gene>
    <name evidence="2" type="ORF">PLEPLA_LOCUS6587</name>
</gene>
<organism evidence="2 3">
    <name type="scientific">Pleuronectes platessa</name>
    <name type="common">European plaice</name>
    <dbReference type="NCBI Taxonomy" id="8262"/>
    <lineage>
        <taxon>Eukaryota</taxon>
        <taxon>Metazoa</taxon>
        <taxon>Chordata</taxon>
        <taxon>Craniata</taxon>
        <taxon>Vertebrata</taxon>
        <taxon>Euteleostomi</taxon>
        <taxon>Actinopterygii</taxon>
        <taxon>Neopterygii</taxon>
        <taxon>Teleostei</taxon>
        <taxon>Neoteleostei</taxon>
        <taxon>Acanthomorphata</taxon>
        <taxon>Carangaria</taxon>
        <taxon>Pleuronectiformes</taxon>
        <taxon>Pleuronectoidei</taxon>
        <taxon>Pleuronectidae</taxon>
        <taxon>Pleuronectes</taxon>
    </lineage>
</organism>
<feature type="compositionally biased region" description="Basic and acidic residues" evidence="1">
    <location>
        <begin position="73"/>
        <end position="83"/>
    </location>
</feature>
<name>A0A9N7TT99_PLEPL</name>
<evidence type="ECO:0000256" key="1">
    <source>
        <dbReference type="SAM" id="MobiDB-lite"/>
    </source>
</evidence>
<feature type="region of interest" description="Disordered" evidence="1">
    <location>
        <begin position="18"/>
        <end position="92"/>
    </location>
</feature>
<dbReference type="Proteomes" id="UP001153269">
    <property type="component" value="Unassembled WGS sequence"/>
</dbReference>
<feature type="compositionally biased region" description="Basic and acidic residues" evidence="1">
    <location>
        <begin position="45"/>
        <end position="54"/>
    </location>
</feature>
<sequence length="178" mass="19629">MSSRGSWEGDGVEAVMLRGAAPPGRSVKLQRGVLGVRLRGRGGKRSTEGNDSTRLRPPRSLLHATAVPPPLKSPDRLGYKSSDRSPPSSRCRGSCSNLGGVNAFRGFNALRLCSCVFATEAIWDYVLPSGEILRICSNLQDLLQEILNPQFLSVFDSRREKRRRSVQEVKDVHTNLQQ</sequence>
<dbReference type="AlphaFoldDB" id="A0A9N7TT99"/>
<protein>
    <submittedName>
        <fullName evidence="2">Uncharacterized protein</fullName>
    </submittedName>
</protein>